<comment type="subunit">
    <text evidence="10">Monomer.</text>
</comment>
<evidence type="ECO:0000256" key="9">
    <source>
        <dbReference type="ARBA" id="ARBA00049563"/>
    </source>
</evidence>
<evidence type="ECO:0000256" key="8">
    <source>
        <dbReference type="ARBA" id="ARBA00022842"/>
    </source>
</evidence>
<feature type="binding site" evidence="10">
    <location>
        <begin position="11"/>
        <end position="18"/>
    </location>
    <ligand>
        <name>ATP</name>
        <dbReference type="ChEBI" id="CHEBI:30616"/>
    </ligand>
</feature>
<dbReference type="EMBL" id="DXHX01000123">
    <property type="protein sequence ID" value="HIV75068.1"/>
    <property type="molecule type" value="Genomic_DNA"/>
</dbReference>
<dbReference type="Gene3D" id="3.40.50.300">
    <property type="entry name" value="P-loop containing nucleotide triphosphate hydrolases"/>
    <property type="match status" value="1"/>
</dbReference>
<dbReference type="HAMAP" id="MF_00185">
    <property type="entry name" value="IPP_trans"/>
    <property type="match status" value="1"/>
</dbReference>
<dbReference type="SUPFAM" id="SSF52540">
    <property type="entry name" value="P-loop containing nucleoside triphosphate hydrolases"/>
    <property type="match status" value="2"/>
</dbReference>
<keyword evidence="8 10" id="KW-0460">Magnesium</keyword>
<dbReference type="Gene3D" id="1.10.20.140">
    <property type="match status" value="1"/>
</dbReference>
<accession>A0A9D1PPD4</accession>
<reference evidence="14" key="2">
    <citation type="submission" date="2021-04" db="EMBL/GenBank/DDBJ databases">
        <authorList>
            <person name="Gilroy R."/>
        </authorList>
    </citation>
    <scope>NUCLEOTIDE SEQUENCE</scope>
    <source>
        <strain evidence="14">CHK169-2315</strain>
    </source>
</reference>
<evidence type="ECO:0000256" key="11">
    <source>
        <dbReference type="RuleBase" id="RU003783"/>
    </source>
</evidence>
<evidence type="ECO:0000313" key="15">
    <source>
        <dbReference type="Proteomes" id="UP000823937"/>
    </source>
</evidence>
<dbReference type="InterPro" id="IPR027417">
    <property type="entry name" value="P-loop_NTPase"/>
</dbReference>
<evidence type="ECO:0000256" key="10">
    <source>
        <dbReference type="HAMAP-Rule" id="MF_00185"/>
    </source>
</evidence>
<organism evidence="14 15">
    <name type="scientific">Candidatus Pseudogracilibacillus intestinigallinarum</name>
    <dbReference type="NCBI Taxonomy" id="2838742"/>
    <lineage>
        <taxon>Bacteria</taxon>
        <taxon>Bacillati</taxon>
        <taxon>Bacillota</taxon>
        <taxon>Bacilli</taxon>
        <taxon>Bacillales</taxon>
        <taxon>Bacillaceae</taxon>
        <taxon>Pseudogracilibacillus</taxon>
    </lineage>
</organism>
<dbReference type="Pfam" id="PF01715">
    <property type="entry name" value="IPPT"/>
    <property type="match status" value="1"/>
</dbReference>
<reference evidence="14" key="1">
    <citation type="journal article" date="2021" name="PeerJ">
        <title>Extensive microbial diversity within the chicken gut microbiome revealed by metagenomics and culture.</title>
        <authorList>
            <person name="Gilroy R."/>
            <person name="Ravi A."/>
            <person name="Getino M."/>
            <person name="Pursley I."/>
            <person name="Horton D.L."/>
            <person name="Alikhan N.F."/>
            <person name="Baker D."/>
            <person name="Gharbi K."/>
            <person name="Hall N."/>
            <person name="Watson M."/>
            <person name="Adriaenssens E.M."/>
            <person name="Foster-Nyarko E."/>
            <person name="Jarju S."/>
            <person name="Secka A."/>
            <person name="Antonio M."/>
            <person name="Oren A."/>
            <person name="Chaudhuri R.R."/>
            <person name="La Ragione R."/>
            <person name="Hildebrand F."/>
            <person name="Pallen M.J."/>
        </authorList>
    </citation>
    <scope>NUCLEOTIDE SEQUENCE</scope>
    <source>
        <strain evidence="14">CHK169-2315</strain>
    </source>
</reference>
<keyword evidence="4 10" id="KW-0808">Transferase</keyword>
<evidence type="ECO:0000256" key="3">
    <source>
        <dbReference type="ARBA" id="ARBA00005842"/>
    </source>
</evidence>
<dbReference type="GO" id="GO:0052381">
    <property type="term" value="F:tRNA dimethylallyltransferase activity"/>
    <property type="evidence" value="ECO:0007669"/>
    <property type="project" value="UniProtKB-UniRule"/>
</dbReference>
<evidence type="ECO:0000256" key="7">
    <source>
        <dbReference type="ARBA" id="ARBA00022840"/>
    </source>
</evidence>
<evidence type="ECO:0000256" key="6">
    <source>
        <dbReference type="ARBA" id="ARBA00022741"/>
    </source>
</evidence>
<keyword evidence="6 10" id="KW-0547">Nucleotide-binding</keyword>
<evidence type="ECO:0000313" key="14">
    <source>
        <dbReference type="EMBL" id="HIV75068.1"/>
    </source>
</evidence>
<dbReference type="PANTHER" id="PTHR11088:SF60">
    <property type="entry name" value="TRNA DIMETHYLALLYLTRANSFERASE"/>
    <property type="match status" value="1"/>
</dbReference>
<feature type="site" description="Interaction with substrate tRNA" evidence="10">
    <location>
        <position position="102"/>
    </location>
</feature>
<comment type="similarity">
    <text evidence="3 10 13">Belongs to the IPP transferase family.</text>
</comment>
<dbReference type="FunFam" id="1.10.20.140:FF:000001">
    <property type="entry name" value="tRNA dimethylallyltransferase"/>
    <property type="match status" value="1"/>
</dbReference>
<dbReference type="GO" id="GO:0005524">
    <property type="term" value="F:ATP binding"/>
    <property type="evidence" value="ECO:0007669"/>
    <property type="project" value="UniProtKB-UniRule"/>
</dbReference>
<keyword evidence="5 10" id="KW-0819">tRNA processing</keyword>
<feature type="region of interest" description="Interaction with substrate tRNA" evidence="10">
    <location>
        <begin position="36"/>
        <end position="39"/>
    </location>
</feature>
<sequence length="313" mass="36346">MEKEKVIVIVGPTAIGKTDLSIQLAKELQTEIISGDSMQVYKGMDIGTGKITKEEMADIPHYMLNIRQPNEDFSVATFKELVEEHIKVINEKGKIPIIVGGTGLYIQAVLFDYQFSEQKRDEKFTKELENLLEREGNIALHEKLKKVDPIQASKIHPNNYRRVIRALEVFESTGKTMTERHKTQNKTSKYDYVLIGLEMNRDKLYDRINRRVEKMVQDGLVEEVRALYDKGFSDTQAMKAIGYKEIIPYLEQEMSLDEAVSILQRNSRRYAKRQYTWFKNQMDVTWFDAEKVANPTYLKGILQYIENSVTKTK</sequence>
<comment type="cofactor">
    <cofactor evidence="1 10">
        <name>Mg(2+)</name>
        <dbReference type="ChEBI" id="CHEBI:18420"/>
    </cofactor>
</comment>
<evidence type="ECO:0000256" key="5">
    <source>
        <dbReference type="ARBA" id="ARBA00022694"/>
    </source>
</evidence>
<dbReference type="InterPro" id="IPR039657">
    <property type="entry name" value="Dimethylallyltransferase"/>
</dbReference>
<dbReference type="NCBIfam" id="TIGR00174">
    <property type="entry name" value="miaA"/>
    <property type="match status" value="1"/>
</dbReference>
<evidence type="ECO:0000256" key="13">
    <source>
        <dbReference type="RuleBase" id="RU003785"/>
    </source>
</evidence>
<evidence type="ECO:0000256" key="4">
    <source>
        <dbReference type="ARBA" id="ARBA00022679"/>
    </source>
</evidence>
<proteinExistence type="inferred from homology"/>
<dbReference type="AlphaFoldDB" id="A0A9D1PPD4"/>
<comment type="function">
    <text evidence="2 10 12">Catalyzes the transfer of a dimethylallyl group onto the adenine at position 37 in tRNAs that read codons beginning with uridine, leading to the formation of N6-(dimethylallyl)adenosine (i(6)A).</text>
</comment>
<keyword evidence="7 10" id="KW-0067">ATP-binding</keyword>
<comment type="caution">
    <text evidence="14">The sequence shown here is derived from an EMBL/GenBank/DDBJ whole genome shotgun (WGS) entry which is preliminary data.</text>
</comment>
<dbReference type="Proteomes" id="UP000823937">
    <property type="component" value="Unassembled WGS sequence"/>
</dbReference>
<comment type="catalytic activity">
    <reaction evidence="9 10 11">
        <text>adenosine(37) in tRNA + dimethylallyl diphosphate = N(6)-dimethylallyladenosine(37) in tRNA + diphosphate</text>
        <dbReference type="Rhea" id="RHEA:26482"/>
        <dbReference type="Rhea" id="RHEA-COMP:10162"/>
        <dbReference type="Rhea" id="RHEA-COMP:10375"/>
        <dbReference type="ChEBI" id="CHEBI:33019"/>
        <dbReference type="ChEBI" id="CHEBI:57623"/>
        <dbReference type="ChEBI" id="CHEBI:74411"/>
        <dbReference type="ChEBI" id="CHEBI:74415"/>
        <dbReference type="EC" id="2.5.1.75"/>
    </reaction>
</comment>
<evidence type="ECO:0000256" key="2">
    <source>
        <dbReference type="ARBA" id="ARBA00003213"/>
    </source>
</evidence>
<gene>
    <name evidence="10 14" type="primary">miaA</name>
    <name evidence="14" type="ORF">H9895_08335</name>
</gene>
<dbReference type="EC" id="2.5.1.75" evidence="10"/>
<evidence type="ECO:0000256" key="1">
    <source>
        <dbReference type="ARBA" id="ARBA00001946"/>
    </source>
</evidence>
<dbReference type="InterPro" id="IPR018022">
    <property type="entry name" value="IPT"/>
</dbReference>
<feature type="binding site" evidence="10">
    <location>
        <begin position="13"/>
        <end position="18"/>
    </location>
    <ligand>
        <name>substrate</name>
    </ligand>
</feature>
<evidence type="ECO:0000256" key="12">
    <source>
        <dbReference type="RuleBase" id="RU003784"/>
    </source>
</evidence>
<protein>
    <recommendedName>
        <fullName evidence="10">tRNA dimethylallyltransferase</fullName>
        <ecNumber evidence="10">2.5.1.75</ecNumber>
    </recommendedName>
    <alternativeName>
        <fullName evidence="10">Dimethylallyl diphosphate:tRNA dimethylallyltransferase</fullName>
        <shortName evidence="10">DMAPP:tRNA dimethylallyltransferase</shortName>
        <shortName evidence="10">DMATase</shortName>
    </alternativeName>
    <alternativeName>
        <fullName evidence="10">Isopentenyl-diphosphate:tRNA isopentenyltransferase</fullName>
        <shortName evidence="10">IPP transferase</shortName>
        <shortName evidence="10">IPPT</shortName>
        <shortName evidence="10">IPTase</shortName>
    </alternativeName>
</protein>
<comment type="caution">
    <text evidence="10">Lacks conserved residue(s) required for the propagation of feature annotation.</text>
</comment>
<dbReference type="PANTHER" id="PTHR11088">
    <property type="entry name" value="TRNA DIMETHYLALLYLTRANSFERASE"/>
    <property type="match status" value="1"/>
</dbReference>
<name>A0A9D1PPD4_9BACI</name>
<dbReference type="GO" id="GO:0006400">
    <property type="term" value="P:tRNA modification"/>
    <property type="evidence" value="ECO:0007669"/>
    <property type="project" value="TreeGrafter"/>
</dbReference>